<evidence type="ECO:0000259" key="1">
    <source>
        <dbReference type="Pfam" id="PF14090"/>
    </source>
</evidence>
<organism evidence="2 3">
    <name type="scientific">Alkanindiges illinoisensis</name>
    <dbReference type="NCBI Taxonomy" id="197183"/>
    <lineage>
        <taxon>Bacteria</taxon>
        <taxon>Pseudomonadati</taxon>
        <taxon>Pseudomonadota</taxon>
        <taxon>Gammaproteobacteria</taxon>
        <taxon>Moraxellales</taxon>
        <taxon>Moraxellaceae</taxon>
        <taxon>Alkanindiges</taxon>
    </lineage>
</organism>
<dbReference type="InterPro" id="IPR055245">
    <property type="entry name" value="HTH_proteobacteria"/>
</dbReference>
<protein>
    <recommendedName>
        <fullName evidence="1">Winged helix-turn-helix domain-containing protein</fullName>
    </recommendedName>
</protein>
<feature type="domain" description="Winged helix-turn-helix" evidence="1">
    <location>
        <begin position="57"/>
        <end position="123"/>
    </location>
</feature>
<dbReference type="Proteomes" id="UP000297834">
    <property type="component" value="Unassembled WGS sequence"/>
</dbReference>
<dbReference type="Pfam" id="PF14090">
    <property type="entry name" value="HTH_39"/>
    <property type="match status" value="1"/>
</dbReference>
<evidence type="ECO:0000313" key="3">
    <source>
        <dbReference type="Proteomes" id="UP000297834"/>
    </source>
</evidence>
<sequence length="141" mass="16008">MTQTKKRLQQGQPNQWRICGDSHLTPALNHLLGQSEQGNFTMLNAKVTNHCLSSDAQKKRVIDYLQQNQTTGLNRYEADELLNVCHLAARIKALRDEGHQIVRVDETALDLSNRPHKGIGRYFWQGYSVPQNSVKTEVVAL</sequence>
<keyword evidence="3" id="KW-1185">Reference proteome</keyword>
<gene>
    <name evidence="2" type="ORF">E2B99_01000</name>
</gene>
<dbReference type="OrthoDB" id="5573465at2"/>
<evidence type="ECO:0000313" key="2">
    <source>
        <dbReference type="EMBL" id="TEU30596.1"/>
    </source>
</evidence>
<name>A0A4Y7XFY7_9GAMM</name>
<dbReference type="EMBL" id="SNTY01000006">
    <property type="protein sequence ID" value="TEU30596.1"/>
    <property type="molecule type" value="Genomic_DNA"/>
</dbReference>
<accession>A0A4Y7XFY7</accession>
<dbReference type="RefSeq" id="WP_134243150.1">
    <property type="nucleotide sequence ID" value="NZ_SNTY01000006.1"/>
</dbReference>
<dbReference type="AlphaFoldDB" id="A0A4Y7XFY7"/>
<proteinExistence type="predicted"/>
<comment type="caution">
    <text evidence="2">The sequence shown here is derived from an EMBL/GenBank/DDBJ whole genome shotgun (WGS) entry which is preliminary data.</text>
</comment>
<reference evidence="2 3" key="1">
    <citation type="submission" date="2019-03" db="EMBL/GenBank/DDBJ databases">
        <title>Alkanindiges illinoisensis: a potential pathogenic isolated from ascites of a gastric cancer patient with abdominal metastasis.</title>
        <authorList>
            <person name="Hu X."/>
            <person name="Yang B."/>
            <person name="Yan X."/>
            <person name="Lin L."/>
            <person name="Zhao H."/>
            <person name="Zhou F."/>
            <person name="Su B."/>
            <person name="Chen J."/>
            <person name="Rui Y."/>
            <person name="Wang Q."/>
            <person name="Zheng L."/>
        </authorList>
    </citation>
    <scope>NUCLEOTIDE SEQUENCE [LARGE SCALE GENOMIC DNA]</scope>
    <source>
        <strain evidence="2 3">NFYY 23406</strain>
    </source>
</reference>